<dbReference type="Gene3D" id="3.40.630.30">
    <property type="match status" value="1"/>
</dbReference>
<protein>
    <submittedName>
        <fullName evidence="1">Acetyltransferase, ribosomal protein N-acetylase</fullName>
    </submittedName>
</protein>
<dbReference type="PATRIC" id="fig|1300222.3.peg.5142"/>
<dbReference type="Proteomes" id="UP000012081">
    <property type="component" value="Unassembled WGS sequence"/>
</dbReference>
<dbReference type="InterPro" id="IPR016181">
    <property type="entry name" value="Acyl_CoA_acyltransferase"/>
</dbReference>
<keyword evidence="1" id="KW-0689">Ribosomal protein</keyword>
<comment type="caution">
    <text evidence="1">The sequence shown here is derived from an EMBL/GenBank/DDBJ whole genome shotgun (WGS) entry which is preliminary data.</text>
</comment>
<dbReference type="OrthoDB" id="2773476at2"/>
<dbReference type="AlphaFoldDB" id="M8E3N6"/>
<accession>M8E3N6</accession>
<dbReference type="STRING" id="1300222.I532_24462"/>
<dbReference type="RefSeq" id="WP_003392849.1">
    <property type="nucleotide sequence ID" value="NZ_APBN01000022.1"/>
</dbReference>
<dbReference type="GO" id="GO:0005840">
    <property type="term" value="C:ribosome"/>
    <property type="evidence" value="ECO:0007669"/>
    <property type="project" value="UniProtKB-KW"/>
</dbReference>
<evidence type="ECO:0000313" key="2">
    <source>
        <dbReference type="Proteomes" id="UP000012081"/>
    </source>
</evidence>
<dbReference type="Pfam" id="PF12746">
    <property type="entry name" value="GNAT_acetyltran"/>
    <property type="match status" value="1"/>
</dbReference>
<name>M8E3N6_9BACL</name>
<organism evidence="1 2">
    <name type="scientific">Brevibacillus borstelensis AK1</name>
    <dbReference type="NCBI Taxonomy" id="1300222"/>
    <lineage>
        <taxon>Bacteria</taxon>
        <taxon>Bacillati</taxon>
        <taxon>Bacillota</taxon>
        <taxon>Bacilli</taxon>
        <taxon>Bacillales</taxon>
        <taxon>Paenibacillaceae</taxon>
        <taxon>Brevibacillus</taxon>
    </lineage>
</organism>
<proteinExistence type="predicted"/>
<gene>
    <name evidence="1" type="ORF">I532_24462</name>
</gene>
<dbReference type="InterPro" id="IPR027365">
    <property type="entry name" value="GNAT_acetyltra_YdfB-like"/>
</dbReference>
<dbReference type="EMBL" id="APBN01000022">
    <property type="protein sequence ID" value="EMT50075.1"/>
    <property type="molecule type" value="Genomic_DNA"/>
</dbReference>
<keyword evidence="2" id="KW-1185">Reference proteome</keyword>
<keyword evidence="1" id="KW-0687">Ribonucleoprotein</keyword>
<dbReference type="SUPFAM" id="SSF55729">
    <property type="entry name" value="Acyl-CoA N-acyltransferases (Nat)"/>
    <property type="match status" value="1"/>
</dbReference>
<evidence type="ECO:0000313" key="1">
    <source>
        <dbReference type="EMBL" id="EMT50075.1"/>
    </source>
</evidence>
<keyword evidence="1" id="KW-0808">Transferase</keyword>
<dbReference type="GO" id="GO:0016740">
    <property type="term" value="F:transferase activity"/>
    <property type="evidence" value="ECO:0007669"/>
    <property type="project" value="UniProtKB-KW"/>
</dbReference>
<reference evidence="1 2" key="1">
    <citation type="submission" date="2013-03" db="EMBL/GenBank/DDBJ databases">
        <title>Assembly of a new bacterial strain Brevibacillus borstelensis AK1.</title>
        <authorList>
            <person name="Rajan I."/>
            <person name="PoliReddy D."/>
            <person name="Sugumar T."/>
            <person name="Rathinam K."/>
            <person name="Alqarawi S."/>
            <person name="Khalil A.B."/>
            <person name="Sivakumar N."/>
        </authorList>
    </citation>
    <scope>NUCLEOTIDE SEQUENCE [LARGE SCALE GENOMIC DNA]</scope>
    <source>
        <strain evidence="1 2">AK1</strain>
    </source>
</reference>
<sequence>MELQSKNYTKALDIFQDCKNHLCIHGVIHGLIPGRIFMADDSATAMVASTEGIYLGGNPDNDLFLREMNSLLRHEIFPKLDADDVLDYVVYYPQSPLWEAKMDIVMKDLYAMKSGRMTFSHDLGNTDAPLADGVIPVDQKLLAREDCIGVDDVLEEISNQWPSLEAFLDKGFGCVGIEETERGPVIVSWCLTDWVVGSECELGVETAEGYREKGWAKKTAAGALALARKRGLTRAGWQCWSSNAASRRTALSVGFKPLAEYPVLFGWTNPLNNFLVNGNYYMQGDGTVGTQKDYARAAWNYAQALDKGWDWDGMASLYWNAACLFYRIGEKERAKHYYRIAVEKGWDGTECQTAADYVYSEADSAAIALELAK</sequence>
<dbReference type="SUPFAM" id="SSF81901">
    <property type="entry name" value="HCP-like"/>
    <property type="match status" value="1"/>
</dbReference>